<sequence>MADFTLFELHVHDGLDFSPSSVIGGSSDDPPEMEDADVDIETDDTDEASESGAGRAVGALIGLVFLVLVGVGVRKLMADDLDPIEELEELDEAVEA</sequence>
<evidence type="ECO:0000256" key="2">
    <source>
        <dbReference type="SAM" id="Phobius"/>
    </source>
</evidence>
<dbReference type="RefSeq" id="WP_276236831.1">
    <property type="nucleotide sequence ID" value="NZ_CP119989.1"/>
</dbReference>
<evidence type="ECO:0008006" key="5">
    <source>
        <dbReference type="Google" id="ProtNLM"/>
    </source>
</evidence>
<comment type="caution">
    <text evidence="3">The sequence shown here is derived from an EMBL/GenBank/DDBJ whole genome shotgun (WGS) entry which is preliminary data.</text>
</comment>
<dbReference type="GeneID" id="79270439"/>
<dbReference type="AlphaFoldDB" id="A0ABD5X4A1"/>
<keyword evidence="2" id="KW-0812">Transmembrane</keyword>
<evidence type="ECO:0000256" key="1">
    <source>
        <dbReference type="SAM" id="MobiDB-lite"/>
    </source>
</evidence>
<evidence type="ECO:0000313" key="4">
    <source>
        <dbReference type="Proteomes" id="UP001596388"/>
    </source>
</evidence>
<reference evidence="3 4" key="1">
    <citation type="journal article" date="2019" name="Int. J. Syst. Evol. Microbiol.">
        <title>The Global Catalogue of Microorganisms (GCM) 10K type strain sequencing project: providing services to taxonomists for standard genome sequencing and annotation.</title>
        <authorList>
            <consortium name="The Broad Institute Genomics Platform"/>
            <consortium name="The Broad Institute Genome Sequencing Center for Infectious Disease"/>
            <person name="Wu L."/>
            <person name="Ma J."/>
        </authorList>
    </citation>
    <scope>NUCLEOTIDE SEQUENCE [LARGE SCALE GENOMIC DNA]</scope>
    <source>
        <strain evidence="3 4">DT55</strain>
    </source>
</reference>
<keyword evidence="4" id="KW-1185">Reference proteome</keyword>
<protein>
    <recommendedName>
        <fullName evidence="5">PGF-CTERM protein</fullName>
    </recommendedName>
</protein>
<keyword evidence="2" id="KW-1133">Transmembrane helix</keyword>
<dbReference type="Proteomes" id="UP001596388">
    <property type="component" value="Unassembled WGS sequence"/>
</dbReference>
<feature type="region of interest" description="Disordered" evidence="1">
    <location>
        <begin position="16"/>
        <end position="51"/>
    </location>
</feature>
<keyword evidence="2" id="KW-0472">Membrane</keyword>
<proteinExistence type="predicted"/>
<feature type="compositionally biased region" description="Acidic residues" evidence="1">
    <location>
        <begin position="29"/>
        <end position="49"/>
    </location>
</feature>
<feature type="transmembrane region" description="Helical" evidence="2">
    <location>
        <begin position="53"/>
        <end position="73"/>
    </location>
</feature>
<name>A0ABD5X4A1_9EURY</name>
<dbReference type="EMBL" id="JBHTAG010000003">
    <property type="protein sequence ID" value="MFC7098629.1"/>
    <property type="molecule type" value="Genomic_DNA"/>
</dbReference>
<evidence type="ECO:0000313" key="3">
    <source>
        <dbReference type="EMBL" id="MFC7098629.1"/>
    </source>
</evidence>
<gene>
    <name evidence="3" type="ORF">ACFQKD_15080</name>
</gene>
<accession>A0ABD5X4A1</accession>
<organism evidence="3 4">
    <name type="scientific">Halobaculum marinum</name>
    <dbReference type="NCBI Taxonomy" id="3031996"/>
    <lineage>
        <taxon>Archaea</taxon>
        <taxon>Methanobacteriati</taxon>
        <taxon>Methanobacteriota</taxon>
        <taxon>Stenosarchaea group</taxon>
        <taxon>Halobacteria</taxon>
        <taxon>Halobacteriales</taxon>
        <taxon>Haloferacaceae</taxon>
        <taxon>Halobaculum</taxon>
    </lineage>
</organism>